<gene>
    <name evidence="2" type="ORF">C8N42_10763</name>
</gene>
<evidence type="ECO:0008006" key="4">
    <source>
        <dbReference type="Google" id="ProtNLM"/>
    </source>
</evidence>
<sequence length="189" mass="19296">MRFLTLAAVSAATLSLAACGGSSVDGDMSDVDLPPQYDSLEGLVSAAEKDELETASESQMSGTATMTGALAIGDIGEDEDLEALGDLSLTANFTSGTVSGTADNFALYNEDTLEVDTDLTGSLSINGTISGTSLTADADGILNDGEDHTLDLAMSGTFYDYEGDLAVYGDVSGNIDGEYHEGGFAAVED</sequence>
<dbReference type="Gene3D" id="2.40.160.90">
    <property type="match status" value="1"/>
</dbReference>
<feature type="chain" id="PRO_5015482925" description="Transferrin-binding protein B C-lobe/N-lobe beta barrel domain-containing protein" evidence="1">
    <location>
        <begin position="18"/>
        <end position="189"/>
    </location>
</feature>
<keyword evidence="1" id="KW-0732">Signal</keyword>
<dbReference type="AlphaFoldDB" id="A0A2T5HJY8"/>
<accession>A0A2T5HJY8</accession>
<reference evidence="2 3" key="1">
    <citation type="submission" date="2018-04" db="EMBL/GenBank/DDBJ databases">
        <title>Genomic Encyclopedia of Archaeal and Bacterial Type Strains, Phase II (KMG-II): from individual species to whole genera.</title>
        <authorList>
            <person name="Goeker M."/>
        </authorList>
    </citation>
    <scope>NUCLEOTIDE SEQUENCE [LARGE SCALE GENOMIC DNA]</scope>
    <source>
        <strain evidence="2 3">DSM 100434</strain>
    </source>
</reference>
<evidence type="ECO:0000313" key="3">
    <source>
        <dbReference type="Proteomes" id="UP000244077"/>
    </source>
</evidence>
<dbReference type="EMBL" id="QAOH01000007">
    <property type="protein sequence ID" value="PTQ71884.1"/>
    <property type="molecule type" value="Genomic_DNA"/>
</dbReference>
<protein>
    <recommendedName>
        <fullName evidence="4">Transferrin-binding protein B C-lobe/N-lobe beta barrel domain-containing protein</fullName>
    </recommendedName>
</protein>
<keyword evidence="3" id="KW-1185">Reference proteome</keyword>
<proteinExistence type="predicted"/>
<comment type="caution">
    <text evidence="2">The sequence shown here is derived from an EMBL/GenBank/DDBJ whole genome shotgun (WGS) entry which is preliminary data.</text>
</comment>
<dbReference type="OrthoDB" id="7868328at2"/>
<dbReference type="PROSITE" id="PS51257">
    <property type="entry name" value="PROKAR_LIPOPROTEIN"/>
    <property type="match status" value="1"/>
</dbReference>
<feature type="signal peptide" evidence="1">
    <location>
        <begin position="1"/>
        <end position="17"/>
    </location>
</feature>
<evidence type="ECO:0000256" key="1">
    <source>
        <dbReference type="SAM" id="SignalP"/>
    </source>
</evidence>
<organism evidence="2 3">
    <name type="scientific">Celeribacter persicus</name>
    <dbReference type="NCBI Taxonomy" id="1651082"/>
    <lineage>
        <taxon>Bacteria</taxon>
        <taxon>Pseudomonadati</taxon>
        <taxon>Pseudomonadota</taxon>
        <taxon>Alphaproteobacteria</taxon>
        <taxon>Rhodobacterales</taxon>
        <taxon>Roseobacteraceae</taxon>
        <taxon>Celeribacter</taxon>
    </lineage>
</organism>
<dbReference type="Proteomes" id="UP000244077">
    <property type="component" value="Unassembled WGS sequence"/>
</dbReference>
<name>A0A2T5HJY8_9RHOB</name>
<dbReference type="RefSeq" id="WP_146168259.1">
    <property type="nucleotide sequence ID" value="NZ_QAOH01000007.1"/>
</dbReference>
<evidence type="ECO:0000313" key="2">
    <source>
        <dbReference type="EMBL" id="PTQ71884.1"/>
    </source>
</evidence>